<protein>
    <recommendedName>
        <fullName evidence="3">Outer membrane protein</fullName>
    </recommendedName>
</protein>
<proteinExistence type="predicted"/>
<dbReference type="KEGG" id="hbi:HBZC1_15150"/>
<dbReference type="Pfam" id="PF01856">
    <property type="entry name" value="HP_OMP"/>
    <property type="match status" value="1"/>
</dbReference>
<dbReference type="EMBL" id="FR871757">
    <property type="protein sequence ID" value="CCB80501.1"/>
    <property type="molecule type" value="Genomic_DNA"/>
</dbReference>
<dbReference type="HOGENOM" id="CLU_1803513_0_0_7"/>
<accession>F8KUE1</accession>
<dbReference type="Proteomes" id="UP000008387">
    <property type="component" value="Chromosome"/>
</dbReference>
<evidence type="ECO:0000313" key="2">
    <source>
        <dbReference type="Proteomes" id="UP000008387"/>
    </source>
</evidence>
<name>F8KUE1_HELBC</name>
<dbReference type="STRING" id="1002804.HBZC1_15150"/>
<keyword evidence="2" id="KW-1185">Reference proteome</keyword>
<evidence type="ECO:0000313" key="1">
    <source>
        <dbReference type="EMBL" id="CCB80501.1"/>
    </source>
</evidence>
<evidence type="ECO:0008006" key="3">
    <source>
        <dbReference type="Google" id="ProtNLM"/>
    </source>
</evidence>
<organism evidence="1 2">
    <name type="scientific">Helicobacter bizzozeronii (strain CIII-1)</name>
    <dbReference type="NCBI Taxonomy" id="1002804"/>
    <lineage>
        <taxon>Bacteria</taxon>
        <taxon>Pseudomonadati</taxon>
        <taxon>Campylobacterota</taxon>
        <taxon>Epsilonproteobacteria</taxon>
        <taxon>Campylobacterales</taxon>
        <taxon>Helicobacteraceae</taxon>
        <taxon>Helicobacter</taxon>
    </lineage>
</organism>
<reference evidence="1 2" key="1">
    <citation type="journal article" date="2011" name="J. Bacteriol.">
        <title>Genome sequence of Helicobacter bizzozeronii strain CIII-1, an isolate from human gastric mucosa.</title>
        <authorList>
            <person name="Schott T."/>
            <person name="Rossi M."/>
            <person name="Hanninen M.L."/>
        </authorList>
    </citation>
    <scope>NUCLEOTIDE SEQUENCE [LARGE SCALE GENOMIC DNA]</scope>
    <source>
        <strain evidence="1 2">CIII-1</strain>
    </source>
</reference>
<gene>
    <name evidence="1" type="ordered locus">HBZC1_15150</name>
</gene>
<dbReference type="InterPro" id="IPR002718">
    <property type="entry name" value="OMP_Helicobacter"/>
</dbReference>
<sequence length="143" mass="16211">MPRVALLGCTFVPFLTANLASTTPYFAGGAFDLLFNFLDNATWTFGGFVGGAGGGSVWKLPHHSYANFQFMVNVGLRFTYAYTRALNGSYKWNKNIKWQKIANGLEVGVRIPTIRGYKTYRDFVVFVNYTWGICWELLRNCHK</sequence>
<dbReference type="AlphaFoldDB" id="F8KUE1"/>